<keyword evidence="10 12" id="KW-0472">Membrane</keyword>
<evidence type="ECO:0000256" key="12">
    <source>
        <dbReference type="SAM" id="Phobius"/>
    </source>
</evidence>
<evidence type="ECO:0000256" key="2">
    <source>
        <dbReference type="ARBA" id="ARBA00004651"/>
    </source>
</evidence>
<proteinExistence type="predicted"/>
<dbReference type="SMART" id="SM00387">
    <property type="entry name" value="HATPase_c"/>
    <property type="match status" value="1"/>
</dbReference>
<dbReference type="PANTHER" id="PTHR45453">
    <property type="entry name" value="PHOSPHATE REGULON SENSOR PROTEIN PHOR"/>
    <property type="match status" value="1"/>
</dbReference>
<evidence type="ECO:0000256" key="11">
    <source>
        <dbReference type="SAM" id="Coils"/>
    </source>
</evidence>
<keyword evidence="5" id="KW-0808">Transferase</keyword>
<dbReference type="Proteomes" id="UP001079657">
    <property type="component" value="Unassembled WGS sequence"/>
</dbReference>
<dbReference type="InterPro" id="IPR003594">
    <property type="entry name" value="HATPase_dom"/>
</dbReference>
<keyword evidence="7 14" id="KW-0418">Kinase</keyword>
<gene>
    <name evidence="14" type="ORF">OXH55_10725</name>
</gene>
<evidence type="ECO:0000256" key="5">
    <source>
        <dbReference type="ARBA" id="ARBA00022679"/>
    </source>
</evidence>
<comment type="subcellular location">
    <subcellularLocation>
        <location evidence="2">Cell membrane</location>
        <topology evidence="2">Multi-pass membrane protein</topology>
    </subcellularLocation>
</comment>
<dbReference type="EC" id="2.7.13.3" evidence="3"/>
<feature type="transmembrane region" description="Helical" evidence="12">
    <location>
        <begin position="12"/>
        <end position="30"/>
    </location>
</feature>
<keyword evidence="15" id="KW-1185">Reference proteome</keyword>
<comment type="catalytic activity">
    <reaction evidence="1">
        <text>ATP + protein L-histidine = ADP + protein N-phospho-L-histidine.</text>
        <dbReference type="EC" id="2.7.13.3"/>
    </reaction>
</comment>
<evidence type="ECO:0000256" key="9">
    <source>
        <dbReference type="ARBA" id="ARBA00023012"/>
    </source>
</evidence>
<keyword evidence="11" id="KW-0175">Coiled coil</keyword>
<dbReference type="SMART" id="SM00388">
    <property type="entry name" value="HisKA"/>
    <property type="match status" value="1"/>
</dbReference>
<dbReference type="RefSeq" id="WP_268049952.1">
    <property type="nucleotide sequence ID" value="NZ_JAPQES010000003.1"/>
</dbReference>
<feature type="domain" description="Histidine kinase" evidence="13">
    <location>
        <begin position="127"/>
        <end position="336"/>
    </location>
</feature>
<comment type="caution">
    <text evidence="14">The sequence shown here is derived from an EMBL/GenBank/DDBJ whole genome shotgun (WGS) entry which is preliminary data.</text>
</comment>
<keyword evidence="8 12" id="KW-1133">Transmembrane helix</keyword>
<dbReference type="Pfam" id="PF02518">
    <property type="entry name" value="HATPase_c"/>
    <property type="match status" value="1"/>
</dbReference>
<dbReference type="Gene3D" id="3.30.565.10">
    <property type="entry name" value="Histidine kinase-like ATPase, C-terminal domain"/>
    <property type="match status" value="1"/>
</dbReference>
<dbReference type="InterPro" id="IPR050351">
    <property type="entry name" value="BphY/WalK/GraS-like"/>
</dbReference>
<dbReference type="Gene3D" id="1.10.287.130">
    <property type="match status" value="1"/>
</dbReference>
<dbReference type="InterPro" id="IPR003661">
    <property type="entry name" value="HisK_dim/P_dom"/>
</dbReference>
<evidence type="ECO:0000313" key="14">
    <source>
        <dbReference type="EMBL" id="MCY6371107.1"/>
    </source>
</evidence>
<dbReference type="SUPFAM" id="SSF47384">
    <property type="entry name" value="Homodimeric domain of signal transducing histidine kinase"/>
    <property type="match status" value="1"/>
</dbReference>
<evidence type="ECO:0000256" key="4">
    <source>
        <dbReference type="ARBA" id="ARBA00022475"/>
    </source>
</evidence>
<evidence type="ECO:0000256" key="7">
    <source>
        <dbReference type="ARBA" id="ARBA00022777"/>
    </source>
</evidence>
<feature type="transmembrane region" description="Helical" evidence="12">
    <location>
        <begin position="42"/>
        <end position="62"/>
    </location>
</feature>
<dbReference type="PANTHER" id="PTHR45453:SF2">
    <property type="entry name" value="HISTIDINE KINASE"/>
    <property type="match status" value="1"/>
</dbReference>
<evidence type="ECO:0000256" key="10">
    <source>
        <dbReference type="ARBA" id="ARBA00023136"/>
    </source>
</evidence>
<organism evidence="14 15">
    <name type="scientific">Clostridium ganghwense</name>
    <dbReference type="NCBI Taxonomy" id="312089"/>
    <lineage>
        <taxon>Bacteria</taxon>
        <taxon>Bacillati</taxon>
        <taxon>Bacillota</taxon>
        <taxon>Clostridia</taxon>
        <taxon>Eubacteriales</taxon>
        <taxon>Clostridiaceae</taxon>
        <taxon>Clostridium</taxon>
    </lineage>
</organism>
<accession>A0ABT4CPW8</accession>
<evidence type="ECO:0000313" key="15">
    <source>
        <dbReference type="Proteomes" id="UP001079657"/>
    </source>
</evidence>
<dbReference type="InterPro" id="IPR005467">
    <property type="entry name" value="His_kinase_dom"/>
</dbReference>
<evidence type="ECO:0000259" key="13">
    <source>
        <dbReference type="PROSITE" id="PS50109"/>
    </source>
</evidence>
<keyword evidence="4" id="KW-1003">Cell membrane</keyword>
<feature type="coiled-coil region" evidence="11">
    <location>
        <begin position="144"/>
        <end position="171"/>
    </location>
</feature>
<evidence type="ECO:0000256" key="8">
    <source>
        <dbReference type="ARBA" id="ARBA00022989"/>
    </source>
</evidence>
<dbReference type="GO" id="GO:0016301">
    <property type="term" value="F:kinase activity"/>
    <property type="evidence" value="ECO:0007669"/>
    <property type="project" value="UniProtKB-KW"/>
</dbReference>
<dbReference type="EMBL" id="JAPQES010000003">
    <property type="protein sequence ID" value="MCY6371107.1"/>
    <property type="molecule type" value="Genomic_DNA"/>
</dbReference>
<protein>
    <recommendedName>
        <fullName evidence="3">histidine kinase</fullName>
        <ecNumber evidence="3">2.7.13.3</ecNumber>
    </recommendedName>
</protein>
<reference evidence="14" key="1">
    <citation type="submission" date="2022-12" db="EMBL/GenBank/DDBJ databases">
        <authorList>
            <person name="Wang J."/>
        </authorList>
    </citation>
    <scope>NUCLEOTIDE SEQUENCE</scope>
    <source>
        <strain evidence="14">HY-42-06</strain>
    </source>
</reference>
<keyword evidence="9" id="KW-0902">Two-component regulatory system</keyword>
<dbReference type="PROSITE" id="PS50109">
    <property type="entry name" value="HIS_KIN"/>
    <property type="match status" value="1"/>
</dbReference>
<keyword evidence="6 12" id="KW-0812">Transmembrane</keyword>
<dbReference type="SUPFAM" id="SSF55874">
    <property type="entry name" value="ATPase domain of HSP90 chaperone/DNA topoisomerase II/histidine kinase"/>
    <property type="match status" value="1"/>
</dbReference>
<dbReference type="Pfam" id="PF00512">
    <property type="entry name" value="HisKA"/>
    <property type="match status" value="1"/>
</dbReference>
<evidence type="ECO:0000256" key="1">
    <source>
        <dbReference type="ARBA" id="ARBA00000085"/>
    </source>
</evidence>
<dbReference type="InterPro" id="IPR036890">
    <property type="entry name" value="HATPase_C_sf"/>
</dbReference>
<name>A0ABT4CPW8_9CLOT</name>
<sequence>MKMKEYLIDKRYLVLFYIILMSFISAVIYLDPTVKVNVNNILYINFVSLVFFLLYLTGIYLFQKRYYNIITDIINNQEEGIIHSLPEPKTYEQNLYNQLLREISNEKDIQIQQLHEEKRENLEFTTTWVHEIKTPIAVSRLIMENSLEKNLDEVLDNLEDELDKIDNYVEQSLYYSRLDSFSKDYFITEIDLGKVVKEIVKKHAKTFINKKIRIEIEDSNLNVSTDKKWLTFIINQILSNSLKYTSECGRIKICFEKDEKEKKLIIEDNGIGIKSEDIRRVFDKGFTGHTGRQDYKSTGMGLYLAKKLARKLGHDITINSVYGEYTKVTIHFPKLIDYFNVTKR</sequence>
<dbReference type="CDD" id="cd00082">
    <property type="entry name" value="HisKA"/>
    <property type="match status" value="1"/>
</dbReference>
<dbReference type="InterPro" id="IPR036097">
    <property type="entry name" value="HisK_dim/P_sf"/>
</dbReference>
<evidence type="ECO:0000256" key="3">
    <source>
        <dbReference type="ARBA" id="ARBA00012438"/>
    </source>
</evidence>
<evidence type="ECO:0000256" key="6">
    <source>
        <dbReference type="ARBA" id="ARBA00022692"/>
    </source>
</evidence>